<sequence>ETERHFFADRHPLEAFLPLNFYELATSRVGMFSVMAAFSIRAYDRFRELLQAHRFDVVHDNQVLGYGTLLIRASGVPTVATVHHPLVVDRRNRVLEGRSLYEKVQAIIFYPFFMQEVVARRLDRVVSVSGQAARAVRQAFALPEERVVVVHNGVDTELFRPCDEVPKRARRLVFVGRSDDVNKGARYLLEALNILKDEVDFRLTLVDDVKTRLRLAPRLVREFGLSSRVDFSGRVSQEGLVRLYNEAEVVVSPSLYEGFGLPAAEAMACGTPVVATGAGAFPELIEDGATGVLVPARDVQALAAALRRLLADPARARAMGAAARQRVAERFTWRRAAEKLVQLYEEVGR</sequence>
<evidence type="ECO:0000313" key="4">
    <source>
        <dbReference type="EMBL" id="GAF71267.1"/>
    </source>
</evidence>
<keyword evidence="1" id="KW-0808">Transferase</keyword>
<dbReference type="Gene3D" id="3.40.50.2000">
    <property type="entry name" value="Glycogen Phosphorylase B"/>
    <property type="match status" value="2"/>
</dbReference>
<accession>X0S5R2</accession>
<dbReference type="SUPFAM" id="SSF53756">
    <property type="entry name" value="UDP-Glycosyltransferase/glycogen phosphorylase"/>
    <property type="match status" value="1"/>
</dbReference>
<proteinExistence type="predicted"/>
<dbReference type="PANTHER" id="PTHR46401">
    <property type="entry name" value="GLYCOSYLTRANSFERASE WBBK-RELATED"/>
    <property type="match status" value="1"/>
</dbReference>
<comment type="caution">
    <text evidence="4">The sequence shown here is derived from an EMBL/GenBank/DDBJ whole genome shotgun (WGS) entry which is preliminary data.</text>
</comment>
<feature type="domain" description="Glycosyltransferase subfamily 4-like N-terminal" evidence="3">
    <location>
        <begin position="33"/>
        <end position="157"/>
    </location>
</feature>
<gene>
    <name evidence="4" type="ORF">S01H1_17354</name>
</gene>
<dbReference type="AlphaFoldDB" id="X0S5R2"/>
<dbReference type="GO" id="GO:0009103">
    <property type="term" value="P:lipopolysaccharide biosynthetic process"/>
    <property type="evidence" value="ECO:0007669"/>
    <property type="project" value="TreeGrafter"/>
</dbReference>
<dbReference type="InterPro" id="IPR028098">
    <property type="entry name" value="Glyco_trans_4-like_N"/>
</dbReference>
<dbReference type="PANTHER" id="PTHR46401:SF2">
    <property type="entry name" value="GLYCOSYLTRANSFERASE WBBK-RELATED"/>
    <property type="match status" value="1"/>
</dbReference>
<reference evidence="4" key="1">
    <citation type="journal article" date="2014" name="Front. Microbiol.">
        <title>High frequency of phylogenetically diverse reductive dehalogenase-homologous genes in deep subseafloor sedimentary metagenomes.</title>
        <authorList>
            <person name="Kawai M."/>
            <person name="Futagami T."/>
            <person name="Toyoda A."/>
            <person name="Takaki Y."/>
            <person name="Nishi S."/>
            <person name="Hori S."/>
            <person name="Arai W."/>
            <person name="Tsubouchi T."/>
            <person name="Morono Y."/>
            <person name="Uchiyama I."/>
            <person name="Ito T."/>
            <person name="Fujiyama A."/>
            <person name="Inagaki F."/>
            <person name="Takami H."/>
        </authorList>
    </citation>
    <scope>NUCLEOTIDE SEQUENCE</scope>
    <source>
        <strain evidence="4">Expedition CK06-06</strain>
    </source>
</reference>
<evidence type="ECO:0008006" key="5">
    <source>
        <dbReference type="Google" id="ProtNLM"/>
    </source>
</evidence>
<dbReference type="EMBL" id="BARS01009198">
    <property type="protein sequence ID" value="GAF71267.1"/>
    <property type="molecule type" value="Genomic_DNA"/>
</dbReference>
<evidence type="ECO:0000259" key="2">
    <source>
        <dbReference type="Pfam" id="PF00534"/>
    </source>
</evidence>
<evidence type="ECO:0000259" key="3">
    <source>
        <dbReference type="Pfam" id="PF13439"/>
    </source>
</evidence>
<dbReference type="GO" id="GO:0016757">
    <property type="term" value="F:glycosyltransferase activity"/>
    <property type="evidence" value="ECO:0007669"/>
    <property type="project" value="InterPro"/>
</dbReference>
<feature type="non-terminal residue" evidence="4">
    <location>
        <position position="1"/>
    </location>
</feature>
<name>X0S5R2_9ZZZZ</name>
<evidence type="ECO:0000256" key="1">
    <source>
        <dbReference type="ARBA" id="ARBA00022679"/>
    </source>
</evidence>
<organism evidence="4">
    <name type="scientific">marine sediment metagenome</name>
    <dbReference type="NCBI Taxonomy" id="412755"/>
    <lineage>
        <taxon>unclassified sequences</taxon>
        <taxon>metagenomes</taxon>
        <taxon>ecological metagenomes</taxon>
    </lineage>
</organism>
<dbReference type="InterPro" id="IPR001296">
    <property type="entry name" value="Glyco_trans_1"/>
</dbReference>
<feature type="domain" description="Glycosyl transferase family 1" evidence="2">
    <location>
        <begin position="165"/>
        <end position="326"/>
    </location>
</feature>
<dbReference type="Pfam" id="PF13439">
    <property type="entry name" value="Glyco_transf_4"/>
    <property type="match status" value="1"/>
</dbReference>
<protein>
    <recommendedName>
        <fullName evidence="5">Glycosyltransferase subfamily 4-like N-terminal domain-containing protein</fullName>
    </recommendedName>
</protein>
<dbReference type="Pfam" id="PF00534">
    <property type="entry name" value="Glycos_transf_1"/>
    <property type="match status" value="1"/>
</dbReference>
<dbReference type="CDD" id="cd03801">
    <property type="entry name" value="GT4_PimA-like"/>
    <property type="match status" value="1"/>
</dbReference>
<feature type="non-terminal residue" evidence="4">
    <location>
        <position position="349"/>
    </location>
</feature>